<accession>A0A9J6PAN7</accession>
<dbReference type="AlphaFoldDB" id="A0A9J6PAN7"/>
<evidence type="ECO:0000256" key="3">
    <source>
        <dbReference type="ARBA" id="ARBA00022741"/>
    </source>
</evidence>
<dbReference type="GO" id="GO:0005737">
    <property type="term" value="C:cytoplasm"/>
    <property type="evidence" value="ECO:0007669"/>
    <property type="project" value="TreeGrafter"/>
</dbReference>
<evidence type="ECO:0000256" key="2">
    <source>
        <dbReference type="ARBA" id="ARBA00022723"/>
    </source>
</evidence>
<reference evidence="9" key="2">
    <citation type="submission" date="2021-04" db="EMBL/GenBank/DDBJ databases">
        <authorList>
            <person name="Dong X."/>
        </authorList>
    </citation>
    <scope>NUCLEOTIDE SEQUENCE</scope>
    <source>
        <strain evidence="9">ZWT</strain>
    </source>
</reference>
<dbReference type="Gene3D" id="3.90.650.10">
    <property type="entry name" value="PurM-like C-terminal domain"/>
    <property type="match status" value="2"/>
</dbReference>
<comment type="caution">
    <text evidence="9">The sequence shown here is derived from an EMBL/GenBank/DDBJ whole genome shotgun (WGS) entry which is preliminary data.</text>
</comment>
<evidence type="ECO:0000259" key="7">
    <source>
        <dbReference type="Pfam" id="PF02769"/>
    </source>
</evidence>
<dbReference type="Proteomes" id="UP001056429">
    <property type="component" value="Unassembled WGS sequence"/>
</dbReference>
<dbReference type="Pfam" id="PF13507">
    <property type="entry name" value="GATase_5"/>
    <property type="match status" value="1"/>
</dbReference>
<dbReference type="InterPro" id="IPR036676">
    <property type="entry name" value="PurM-like_C_sf"/>
</dbReference>
<dbReference type="Gene3D" id="3.40.50.880">
    <property type="match status" value="1"/>
</dbReference>
<dbReference type="InterPro" id="IPR041609">
    <property type="entry name" value="PurL_linker"/>
</dbReference>
<dbReference type="Gene3D" id="3.30.1330.10">
    <property type="entry name" value="PurM-like, N-terminal domain"/>
    <property type="match status" value="2"/>
</dbReference>
<evidence type="ECO:0000259" key="8">
    <source>
        <dbReference type="Pfam" id="PF18072"/>
    </source>
</evidence>
<dbReference type="CDD" id="cd02203">
    <property type="entry name" value="PurL_repeat1"/>
    <property type="match status" value="1"/>
</dbReference>
<protein>
    <submittedName>
        <fullName evidence="9">Phosphoribosylformylglycinamidine synthase</fullName>
        <ecNumber evidence="9">6.3.5.3</ecNumber>
    </submittedName>
</protein>
<dbReference type="EMBL" id="JAGSOJ010000006">
    <property type="protein sequence ID" value="MCM1992389.1"/>
    <property type="molecule type" value="Genomic_DNA"/>
</dbReference>
<evidence type="ECO:0000256" key="4">
    <source>
        <dbReference type="ARBA" id="ARBA00022755"/>
    </source>
</evidence>
<keyword evidence="10" id="KW-1185">Reference proteome</keyword>
<keyword evidence="4" id="KW-0658">Purine biosynthesis</keyword>
<evidence type="ECO:0000256" key="6">
    <source>
        <dbReference type="ARBA" id="ARBA00022842"/>
    </source>
</evidence>
<dbReference type="SUPFAM" id="SSF56042">
    <property type="entry name" value="PurM C-terminal domain-like"/>
    <property type="match status" value="2"/>
</dbReference>
<evidence type="ECO:0000313" key="10">
    <source>
        <dbReference type="Proteomes" id="UP001056429"/>
    </source>
</evidence>
<evidence type="ECO:0000256" key="1">
    <source>
        <dbReference type="ARBA" id="ARBA00022598"/>
    </source>
</evidence>
<dbReference type="GO" id="GO:0006164">
    <property type="term" value="P:purine nucleotide biosynthetic process"/>
    <property type="evidence" value="ECO:0007669"/>
    <property type="project" value="UniProtKB-KW"/>
</dbReference>
<dbReference type="SUPFAM" id="SSF55326">
    <property type="entry name" value="PurM N-terminal domain-like"/>
    <property type="match status" value="2"/>
</dbReference>
<dbReference type="GO" id="GO:0004642">
    <property type="term" value="F:phosphoribosylformylglycinamidine synthase activity"/>
    <property type="evidence" value="ECO:0007669"/>
    <property type="project" value="UniProtKB-EC"/>
</dbReference>
<dbReference type="EC" id="6.3.5.3" evidence="9"/>
<dbReference type="FunFam" id="3.30.1330.10:FF:000013">
    <property type="entry name" value="Phosphoribosylformylglycinamidine synthase"/>
    <property type="match status" value="1"/>
</dbReference>
<dbReference type="CDD" id="cd02204">
    <property type="entry name" value="PurL_repeat2"/>
    <property type="match status" value="1"/>
</dbReference>
<reference evidence="9" key="1">
    <citation type="journal article" date="2021" name="mSystems">
        <title>Bacteria and Archaea Synergistically Convert Glycine Betaine to Biogenic Methane in the Formosa Cold Seep of the South China Sea.</title>
        <authorList>
            <person name="Li L."/>
            <person name="Zhang W."/>
            <person name="Zhang S."/>
            <person name="Song L."/>
            <person name="Sun Q."/>
            <person name="Zhang H."/>
            <person name="Xiang H."/>
            <person name="Dong X."/>
        </authorList>
    </citation>
    <scope>NUCLEOTIDE SEQUENCE</scope>
    <source>
        <strain evidence="9">ZWT</strain>
    </source>
</reference>
<dbReference type="InterPro" id="IPR036921">
    <property type="entry name" value="PurM-like_N_sf"/>
</dbReference>
<dbReference type="PANTHER" id="PTHR10099:SF1">
    <property type="entry name" value="PHOSPHORIBOSYLFORMYLGLYCINAMIDINE SYNTHASE"/>
    <property type="match status" value="1"/>
</dbReference>
<dbReference type="Pfam" id="PF18072">
    <property type="entry name" value="FGAR-AT_linker"/>
    <property type="match status" value="1"/>
</dbReference>
<dbReference type="InterPro" id="IPR029062">
    <property type="entry name" value="Class_I_gatase-like"/>
</dbReference>
<gene>
    <name evidence="9" type="ORF">KDK92_21975</name>
</gene>
<feature type="domain" description="PurM-like C-terminal" evidence="7">
    <location>
        <begin position="440"/>
        <end position="591"/>
    </location>
</feature>
<evidence type="ECO:0000313" key="9">
    <source>
        <dbReference type="EMBL" id="MCM1992389.1"/>
    </source>
</evidence>
<dbReference type="InterPro" id="IPR010141">
    <property type="entry name" value="FGAM_synthase"/>
</dbReference>
<name>A0A9J6PAN7_9CLOT</name>
<feature type="domain" description="Phosphoribosylformylglycinamidine synthase linker" evidence="8">
    <location>
        <begin position="182"/>
        <end position="227"/>
    </location>
</feature>
<dbReference type="GO" id="GO:0046872">
    <property type="term" value="F:metal ion binding"/>
    <property type="evidence" value="ECO:0007669"/>
    <property type="project" value="UniProtKB-KW"/>
</dbReference>
<sequence length="1247" mass="139289">MLNKGKEVFIEKKNGFDNESVILKEQLKELFNIELSDVRIMHRYYIKGINNEEFDIVTKTLIGEKNIEHIREELSEVEGYRVIHVEYLKGQFDQRADSAEQCIRLLYPDRESKVQCSKIYLLKGEIEESEFEKIKGFLINKVDSHEIPLGELISQEDDKVHVDDVKVIEGFINMGDENIQDFINEMGLSMTNRDVKHIVEYFKSIERNPTITEIRVLDTYWSDHCRHTTFETLINNIEVEEGKYSEIINDALGEYVKVREGVYGDKERGITLMDLAVIGMKEMKRRGKLDDLDISEEINACSINIVVDNNGEDEEWLLMFKNETHNHPTEIEPFGGASTCLGGAIRDPLSGRSYVYAAMRVTGSADPREAVEDTLSGKLPQIKITREAARGYSSYGNQIGLTTGLVHEIYHEGYKAKRMEVGAVVGAVPKKYVRRETPTEGDRIILIGGRTGRDGIGGASGSSKVHDEKSIDECGAEVQKGNPPTERKIQRLFRDGEVLKLIKRCNDFGAGGVSVAVGEIADGLVIDLDKVRKKYDGLDGTELAISESQERMAVAVEAKDVERFIELADGENLEAYEIAEVTEERKLIIKWRGKNIVDIHRDFLDTNGATNETDIFVEMPKEDLAHKNQNTDDNSDAEILGGFNEQLKDINLCSQEGLIEMFDNSIGTGTVLMPFGGEFEKTPIQTMVHKIPVLGGETSTVSAMSFGFNVNLSEWSPFHGGVFAVLECLSKLVATGVDYKDVRFSFQEYFERLGDDKKKWGKPFAALLGALKSQLEFETPAIGGKDSMSGTFKDINVPPTLIAFGIGAANVENIISPEFKAAGSNVIAFKMPVNDDYMPDFPIVKELYNKITSLIKEGKILSSYAVSGETLETALCKMTFGNRIGIKLNKEEYLNVRNDKMNGTIICEISQEYSKEVEMLLKEAHVIQLGETSRDYSVELEKACIKGEELQKGWEETLKPIFVSETKQEEDEISISESNFKKEIFIGNKEISKPKILIPVFPGTNCEYDSKFAFDKVGGDAQLLVFKNLTEHHIRESIDKLRDEINKSNIIMLPGGFSAGDEPDGSGKFISAIFRNPLIKESVMELLYKRDGLMLGVCNGFQALVKLGLVPFGEIKEVDENSPTLTYNNSGKHIAKMVKTKIISNKSPWLNGVNVGDIHTIPVSHGEGRFVANEAVLKSLIENDQIATAYQDSNPNGSSLGIEGVTSLDGRVFGKMGHSERIGKGLYKNIHGNMNQKIFKSGVEYFK</sequence>
<dbReference type="Pfam" id="PF02769">
    <property type="entry name" value="AIRS_C"/>
    <property type="match status" value="1"/>
</dbReference>
<keyword evidence="2" id="KW-0479">Metal-binding</keyword>
<keyword evidence="5" id="KW-0067">ATP-binding</keyword>
<keyword evidence="1 9" id="KW-0436">Ligase</keyword>
<keyword evidence="3" id="KW-0547">Nucleotide-binding</keyword>
<dbReference type="SMART" id="SM01211">
    <property type="entry name" value="GATase_5"/>
    <property type="match status" value="1"/>
</dbReference>
<dbReference type="GO" id="GO:0005524">
    <property type="term" value="F:ATP binding"/>
    <property type="evidence" value="ECO:0007669"/>
    <property type="project" value="UniProtKB-KW"/>
</dbReference>
<dbReference type="RefSeq" id="WP_250861556.1">
    <property type="nucleotide sequence ID" value="NZ_JAGSOJ010000006.1"/>
</dbReference>
<dbReference type="InterPro" id="IPR010918">
    <property type="entry name" value="PurM-like_C_dom"/>
</dbReference>
<dbReference type="SUPFAM" id="SSF52317">
    <property type="entry name" value="Class I glutamine amidotransferase-like"/>
    <property type="match status" value="1"/>
</dbReference>
<proteinExistence type="predicted"/>
<organism evidence="9 10">
    <name type="scientific">Oceanirhabdus seepicola</name>
    <dbReference type="NCBI Taxonomy" id="2828781"/>
    <lineage>
        <taxon>Bacteria</taxon>
        <taxon>Bacillati</taxon>
        <taxon>Bacillota</taxon>
        <taxon>Clostridia</taxon>
        <taxon>Eubacteriales</taxon>
        <taxon>Clostridiaceae</taxon>
        <taxon>Oceanirhabdus</taxon>
    </lineage>
</organism>
<dbReference type="NCBIfam" id="TIGR01857">
    <property type="entry name" value="FGAM-synthase"/>
    <property type="match status" value="1"/>
</dbReference>
<dbReference type="PROSITE" id="PS51273">
    <property type="entry name" value="GATASE_TYPE_1"/>
    <property type="match status" value="1"/>
</dbReference>
<dbReference type="PANTHER" id="PTHR10099">
    <property type="entry name" value="PHOSPHORIBOSYLFORMYLGLYCINAMIDINE SYNTHASE"/>
    <property type="match status" value="1"/>
</dbReference>
<keyword evidence="6" id="KW-0460">Magnesium</keyword>
<evidence type="ECO:0000256" key="5">
    <source>
        <dbReference type="ARBA" id="ARBA00022840"/>
    </source>
</evidence>